<dbReference type="AlphaFoldDB" id="A0A7J9LII6"/>
<evidence type="ECO:0000313" key="3">
    <source>
        <dbReference type="Proteomes" id="UP000593576"/>
    </source>
</evidence>
<evidence type="ECO:0000256" key="1">
    <source>
        <dbReference type="SAM" id="MobiDB-lite"/>
    </source>
</evidence>
<accession>A0A7J9LII6</accession>
<reference evidence="2 3" key="1">
    <citation type="journal article" date="2019" name="Genome Biol. Evol.">
        <title>Insights into the evolution of the New World diploid cottons (Gossypium, subgenus Houzingenia) based on genome sequencing.</title>
        <authorList>
            <person name="Grover C.E."/>
            <person name="Arick M.A. 2nd"/>
            <person name="Thrash A."/>
            <person name="Conover J.L."/>
            <person name="Sanders W.S."/>
            <person name="Peterson D.G."/>
            <person name="Frelichowski J.E."/>
            <person name="Scheffler J.A."/>
            <person name="Scheffler B.E."/>
            <person name="Wendel J.F."/>
        </authorList>
    </citation>
    <scope>NUCLEOTIDE SEQUENCE [LARGE SCALE GENOMIC DNA]</scope>
    <source>
        <strain evidence="2">1</strain>
        <tissue evidence="2">Leaf</tissue>
    </source>
</reference>
<dbReference type="EMBL" id="JABFAF010000006">
    <property type="protein sequence ID" value="MBA0858129.1"/>
    <property type="molecule type" value="Genomic_DNA"/>
</dbReference>
<sequence>MEENLLSTNNGGGGGYPDVNMVSDVNPASEISWKDKLFSGGSSRFVDFDTMECEDFTFSKGDI</sequence>
<dbReference type="Proteomes" id="UP000593576">
    <property type="component" value="Unassembled WGS sequence"/>
</dbReference>
<proteinExistence type="predicted"/>
<gene>
    <name evidence="2" type="ORF">Goshw_021967</name>
</gene>
<protein>
    <submittedName>
        <fullName evidence="2">Uncharacterized protein</fullName>
    </submittedName>
</protein>
<evidence type="ECO:0000313" key="2">
    <source>
        <dbReference type="EMBL" id="MBA0858129.1"/>
    </source>
</evidence>
<keyword evidence="3" id="KW-1185">Reference proteome</keyword>
<feature type="region of interest" description="Disordered" evidence="1">
    <location>
        <begin position="1"/>
        <end position="21"/>
    </location>
</feature>
<comment type="caution">
    <text evidence="2">The sequence shown here is derived from an EMBL/GenBank/DDBJ whole genome shotgun (WGS) entry which is preliminary data.</text>
</comment>
<name>A0A7J9LII6_GOSSC</name>
<organism evidence="2 3">
    <name type="scientific">Gossypium schwendimanii</name>
    <name type="common">Cotton</name>
    <dbReference type="NCBI Taxonomy" id="34291"/>
    <lineage>
        <taxon>Eukaryota</taxon>
        <taxon>Viridiplantae</taxon>
        <taxon>Streptophyta</taxon>
        <taxon>Embryophyta</taxon>
        <taxon>Tracheophyta</taxon>
        <taxon>Spermatophyta</taxon>
        <taxon>Magnoliopsida</taxon>
        <taxon>eudicotyledons</taxon>
        <taxon>Gunneridae</taxon>
        <taxon>Pentapetalae</taxon>
        <taxon>rosids</taxon>
        <taxon>malvids</taxon>
        <taxon>Malvales</taxon>
        <taxon>Malvaceae</taxon>
        <taxon>Malvoideae</taxon>
        <taxon>Gossypium</taxon>
    </lineage>
</organism>